<feature type="chain" id="PRO_5012669983" evidence="1">
    <location>
        <begin position="17"/>
        <end position="566"/>
    </location>
</feature>
<dbReference type="Gene3D" id="3.40.630.10">
    <property type="entry name" value="Zn peptidases"/>
    <property type="match status" value="1"/>
</dbReference>
<evidence type="ECO:0000313" key="4">
    <source>
        <dbReference type="Proteomes" id="UP000215196"/>
    </source>
</evidence>
<evidence type="ECO:0000313" key="3">
    <source>
        <dbReference type="EMBL" id="SNV45487.1"/>
    </source>
</evidence>
<dbReference type="GO" id="GO:0008270">
    <property type="term" value="F:zinc ion binding"/>
    <property type="evidence" value="ECO:0007669"/>
    <property type="project" value="InterPro"/>
</dbReference>
<feature type="domain" description="Peptidase M14" evidence="2">
    <location>
        <begin position="37"/>
        <end position="166"/>
    </location>
</feature>
<keyword evidence="3" id="KW-0121">Carboxypeptidase</keyword>
<keyword evidence="1" id="KW-0732">Signal</keyword>
<dbReference type="RefSeq" id="WP_095072024.1">
    <property type="nucleotide sequence ID" value="NZ_LT906465.1"/>
</dbReference>
<keyword evidence="3" id="KW-0645">Protease</keyword>
<dbReference type="Proteomes" id="UP000215196">
    <property type="component" value="Chromosome 1"/>
</dbReference>
<evidence type="ECO:0000259" key="2">
    <source>
        <dbReference type="Pfam" id="PF00246"/>
    </source>
</evidence>
<dbReference type="SUPFAM" id="SSF53187">
    <property type="entry name" value="Zn-dependent exopeptidases"/>
    <property type="match status" value="1"/>
</dbReference>
<dbReference type="GO" id="GO:0004181">
    <property type="term" value="F:metallocarboxypeptidase activity"/>
    <property type="evidence" value="ECO:0007669"/>
    <property type="project" value="InterPro"/>
</dbReference>
<evidence type="ECO:0000256" key="1">
    <source>
        <dbReference type="SAM" id="SignalP"/>
    </source>
</evidence>
<dbReference type="AlphaFoldDB" id="A0A239XFI6"/>
<dbReference type="InterPro" id="IPR000834">
    <property type="entry name" value="Peptidase_M14"/>
</dbReference>
<reference evidence="3 4" key="1">
    <citation type="submission" date="2017-06" db="EMBL/GenBank/DDBJ databases">
        <authorList>
            <consortium name="Pathogen Informatics"/>
        </authorList>
    </citation>
    <scope>NUCLEOTIDE SEQUENCE [LARGE SCALE GENOMIC DNA]</scope>
    <source>
        <strain evidence="3 4">NCTC13490</strain>
    </source>
</reference>
<dbReference type="Pfam" id="PF00246">
    <property type="entry name" value="Peptidase_M14"/>
    <property type="match status" value="1"/>
</dbReference>
<keyword evidence="3" id="KW-0378">Hydrolase</keyword>
<organism evidence="3 4">
    <name type="scientific">Chryseobacterium taklimakanense</name>
    <dbReference type="NCBI Taxonomy" id="536441"/>
    <lineage>
        <taxon>Bacteria</taxon>
        <taxon>Pseudomonadati</taxon>
        <taxon>Bacteroidota</taxon>
        <taxon>Flavobacteriia</taxon>
        <taxon>Flavobacteriales</taxon>
        <taxon>Weeksellaceae</taxon>
        <taxon>Chryseobacterium group</taxon>
        <taxon>Chryseobacterium</taxon>
    </lineage>
</organism>
<dbReference type="KEGG" id="ctak:4412677_01538"/>
<gene>
    <name evidence="3" type="ORF">SAMEA4412677_01538</name>
</gene>
<name>A0A239XFI6_9FLAO</name>
<dbReference type="GO" id="GO:0006508">
    <property type="term" value="P:proteolysis"/>
    <property type="evidence" value="ECO:0007669"/>
    <property type="project" value="InterPro"/>
</dbReference>
<keyword evidence="4" id="KW-1185">Reference proteome</keyword>
<dbReference type="EMBL" id="LT906465">
    <property type="protein sequence ID" value="SNV45487.1"/>
    <property type="molecule type" value="Genomic_DNA"/>
</dbReference>
<feature type="signal peptide" evidence="1">
    <location>
        <begin position="1"/>
        <end position="16"/>
    </location>
</feature>
<protein>
    <submittedName>
        <fullName evidence="3">Zinc carboxypeptidase</fullName>
    </submittedName>
</protein>
<proteinExistence type="predicted"/>
<accession>A0A239XFI6</accession>
<sequence length="566" mass="65996">MKKILFLLLISQLIFAQNQKTPYEKGNGNQTPTYEEMVRFYDELDAKHQSICIKTYGLTDSGEPLKVIFFSNDGKFDKNKSVILINNGIHPGEPDGIDASIMMLRNFAEGKLKAPKNLIIAVMESYNIGGMMNRGKYSRANQNGPEEHGFRGNARNYDLNRDFIKTDSRNAMSFQEMFHDVNPIYFIDNHVSNGADYQYTFTYINTNKERLGKILGNFQNDEMSPTIKENLLKKGIISTPYVEINGLKPELGYETFMDSPRYATGYTSLFNTLGEVPETHMLKPYKDRVKVTYENMLSTIEYLDDNIAKIKDLRQKNLGQYQPGMKYGIQWKIDSTKTKTIEFRGYEAGMKPSEISGKPRLFYDRNKPYTKKIPFYDTYTATKEITIPRYYVVPQSEWQVLAHLKRNQIEMKPLKKDSTITVEQYKIADFKTYQRPYEGHYAHYDTKVSASAENVKFRKGDYLISLNQKGVKYLLETLEPEAVDSFFNWNLFDSILGQKEYYSDYVFEDTGAEILKNNPKLREALEKKKAEDQKFAEDGRAQLDWVYRNSEYYEKTHMRYPIFRIL</sequence>